<comment type="caution">
    <text evidence="2">The sequence shown here is derived from an EMBL/GenBank/DDBJ whole genome shotgun (WGS) entry which is preliminary data.</text>
</comment>
<dbReference type="NCBIfam" id="NF038128">
    <property type="entry name" value="choice_anch_J"/>
    <property type="match status" value="1"/>
</dbReference>
<gene>
    <name evidence="2" type="ORF">T190607A01A_10714</name>
</gene>
<evidence type="ECO:0000313" key="2">
    <source>
        <dbReference type="EMBL" id="CAL2078547.1"/>
    </source>
</evidence>
<dbReference type="InterPro" id="IPR043744">
    <property type="entry name" value="DUF5689"/>
</dbReference>
<evidence type="ECO:0000313" key="3">
    <source>
        <dbReference type="Proteomes" id="UP001497416"/>
    </source>
</evidence>
<name>A0ABP1EFY7_9FLAO</name>
<accession>A0ABP1EFY7</accession>
<dbReference type="Proteomes" id="UP001497416">
    <property type="component" value="Unassembled WGS sequence"/>
</dbReference>
<proteinExistence type="predicted"/>
<organism evidence="2 3">
    <name type="scientific">Tenacibaculum platacis</name>
    <dbReference type="NCBI Taxonomy" id="3137852"/>
    <lineage>
        <taxon>Bacteria</taxon>
        <taxon>Pseudomonadati</taxon>
        <taxon>Bacteroidota</taxon>
        <taxon>Flavobacteriia</taxon>
        <taxon>Flavobacteriales</taxon>
        <taxon>Flavobacteriaceae</taxon>
        <taxon>Tenacibaculum</taxon>
    </lineage>
</organism>
<protein>
    <submittedName>
        <fullName evidence="2">DUF5689 domain-containing protein</fullName>
    </submittedName>
</protein>
<sequence>MKTNKILSILSFFIFSITIISCVEDNSFETPNIKLEEPNINTSLTVAKVHNDLIQAYNSNGDLTLTYFADENNPTYVTGYVVSSDAAGNFFRTLVIQDAAENPTAGIELLVNNSSLSESFEIGRKVYIRLDGLTVSYDDGESTSFINPTNTVPGVFTLGLLSNENRVDDIPYTSEEQRRALVKSTELATIVPTEIKIGEIEQKHVNTLVSLPSAQFDKEELGKTFAGEPNDEFDGFRTIFECETEATIPLQTSTFSSFKSNKLPEGQGTATGVLAKDFRAEFFVLIANNPVELDFSNSERCDPIVLDCTGATSTDVTVFEEDFQTITNEAQLDGLGWTNVNVSGGSERYEDSSFSGNRYMKISAFGTGEDPMEAWLVTPAINLDGTTEEVLTFDVSANFESGKVLTAFITENYTGDPTTTEWVQIDANIPTGDGGFGDFVSSSINISCLSGDVHVAFKYLGSADNMETRYHIDNIKVTGK</sequence>
<dbReference type="EMBL" id="CAXIXY010000003">
    <property type="protein sequence ID" value="CAL2078547.1"/>
    <property type="molecule type" value="Genomic_DNA"/>
</dbReference>
<keyword evidence="3" id="KW-1185">Reference proteome</keyword>
<evidence type="ECO:0000259" key="1">
    <source>
        <dbReference type="Pfam" id="PF18942"/>
    </source>
</evidence>
<dbReference type="RefSeq" id="WP_348710380.1">
    <property type="nucleotide sequence ID" value="NZ_CAXIXW010000011.1"/>
</dbReference>
<reference evidence="2 3" key="1">
    <citation type="submission" date="2024-05" db="EMBL/GenBank/DDBJ databases">
        <authorList>
            <person name="Duchaud E."/>
        </authorList>
    </citation>
    <scope>NUCLEOTIDE SEQUENCE [LARGE SCALE GENOMIC DNA]</scope>
    <source>
        <strain evidence="2">Ena-SAMPLE-TAB-13-05-2024-13:56:06:370-140302</strain>
    </source>
</reference>
<dbReference type="PROSITE" id="PS51257">
    <property type="entry name" value="PROKAR_LIPOPROTEIN"/>
    <property type="match status" value="1"/>
</dbReference>
<feature type="domain" description="DUF5689" evidence="1">
    <location>
        <begin position="72"/>
        <end position="286"/>
    </location>
</feature>
<dbReference type="Gene3D" id="2.60.120.200">
    <property type="match status" value="1"/>
</dbReference>
<dbReference type="Pfam" id="PF18942">
    <property type="entry name" value="DUF5689"/>
    <property type="match status" value="1"/>
</dbReference>